<evidence type="ECO:0000313" key="1">
    <source>
        <dbReference type="EMBL" id="KAH7061178.1"/>
    </source>
</evidence>
<keyword evidence="2" id="KW-1185">Reference proteome</keyword>
<reference evidence="1 2" key="1">
    <citation type="journal article" date="2021" name="Nat. Commun.">
        <title>Genetic determinants of endophytism in the Arabidopsis root mycobiome.</title>
        <authorList>
            <person name="Mesny F."/>
            <person name="Miyauchi S."/>
            <person name="Thiergart T."/>
            <person name="Pickel B."/>
            <person name="Atanasova L."/>
            <person name="Karlsson M."/>
            <person name="Huettel B."/>
            <person name="Barry K.W."/>
            <person name="Haridas S."/>
            <person name="Chen C."/>
            <person name="Bauer D."/>
            <person name="Andreopoulos W."/>
            <person name="Pangilinan J."/>
            <person name="LaButti K."/>
            <person name="Riley R."/>
            <person name="Lipzen A."/>
            <person name="Clum A."/>
            <person name="Drula E."/>
            <person name="Henrissat B."/>
            <person name="Kohler A."/>
            <person name="Grigoriev I.V."/>
            <person name="Martin F.M."/>
            <person name="Hacquard S."/>
        </authorList>
    </citation>
    <scope>NUCLEOTIDE SEQUENCE [LARGE SCALE GENOMIC DNA]</scope>
    <source>
        <strain evidence="1 2">MPI-SDFR-AT-0080</strain>
    </source>
</reference>
<comment type="caution">
    <text evidence="1">The sequence shown here is derived from an EMBL/GenBank/DDBJ whole genome shotgun (WGS) entry which is preliminary data.</text>
</comment>
<proteinExistence type="predicted"/>
<gene>
    <name evidence="1" type="ORF">B0J12DRAFT_284631</name>
</gene>
<protein>
    <submittedName>
        <fullName evidence="1">Uncharacterized protein</fullName>
    </submittedName>
</protein>
<dbReference type="Proteomes" id="UP000774617">
    <property type="component" value="Unassembled WGS sequence"/>
</dbReference>
<organism evidence="1 2">
    <name type="scientific">Macrophomina phaseolina</name>
    <dbReference type="NCBI Taxonomy" id="35725"/>
    <lineage>
        <taxon>Eukaryota</taxon>
        <taxon>Fungi</taxon>
        <taxon>Dikarya</taxon>
        <taxon>Ascomycota</taxon>
        <taxon>Pezizomycotina</taxon>
        <taxon>Dothideomycetes</taxon>
        <taxon>Dothideomycetes incertae sedis</taxon>
        <taxon>Botryosphaeriales</taxon>
        <taxon>Botryosphaeriaceae</taxon>
        <taxon>Macrophomina</taxon>
    </lineage>
</organism>
<sequence>MSAAFQPATSPAACGPAFTVPVPASGSSPQPHCWTTSPCPPCRGRLIPALWIRLPPALRPRRQAACRHNSRTWPTQQLDGRLLWSSANRCQCAFPAPSPPACAAASVEQLGGSGSTSACAWTSAHLSSASSRRRGSRCRTAALEACSPLTFAEGALSITACPGRWVSQNGRFPASRYPDLAIDARKALPSWSLPGAMHLIASQCSAAAACQAISRRLQYLSICLSCHCISSLTSNGVPTRHVLNQYCTTMWARRHPMPSSSRTTSAISPAPENARSWEMVFPAISHPQGRPSHSAVCDCKRPNRLLTCGEGSGF</sequence>
<accession>A0ABQ8GR86</accession>
<evidence type="ECO:0000313" key="2">
    <source>
        <dbReference type="Proteomes" id="UP000774617"/>
    </source>
</evidence>
<name>A0ABQ8GR86_9PEZI</name>
<dbReference type="EMBL" id="JAGTJR010000004">
    <property type="protein sequence ID" value="KAH7061178.1"/>
    <property type="molecule type" value="Genomic_DNA"/>
</dbReference>